<reference evidence="1 2" key="2">
    <citation type="submission" date="2017-12" db="EMBL/GenBank/DDBJ databases">
        <title>Genome sequence of Rhizobium sullae HCNT1 isolated from Sulla coronaria nodules and featuring peculiar denitrification phenotypes.</title>
        <authorList>
            <person name="De Diego-Diaz B."/>
            <person name="Treu L."/>
            <person name="Campanaro S."/>
            <person name="Da Silva Duarte V."/>
            <person name="Basaglia M."/>
            <person name="Favaro L."/>
            <person name="Casella S."/>
            <person name="Squartini A."/>
        </authorList>
    </citation>
    <scope>NUCLEOTIDE SEQUENCE [LARGE SCALE GENOMIC DNA]</scope>
    <source>
        <strain evidence="1 2">HCNT1</strain>
    </source>
</reference>
<comment type="caution">
    <text evidence="1">The sequence shown here is derived from an EMBL/GenBank/DDBJ whole genome shotgun (WGS) entry which is preliminary data.</text>
</comment>
<proteinExistence type="predicted"/>
<dbReference type="Proteomes" id="UP000232164">
    <property type="component" value="Unassembled WGS sequence"/>
</dbReference>
<evidence type="ECO:0000313" key="2">
    <source>
        <dbReference type="Proteomes" id="UP000232164"/>
    </source>
</evidence>
<dbReference type="AlphaFoldDB" id="A0A2N0D5F1"/>
<dbReference type="EMBL" id="PIQN01000019">
    <property type="protein sequence ID" value="PKA41336.1"/>
    <property type="molecule type" value="Genomic_DNA"/>
</dbReference>
<reference evidence="1 2" key="1">
    <citation type="submission" date="2017-11" db="EMBL/GenBank/DDBJ databases">
        <authorList>
            <person name="Han C.G."/>
        </authorList>
    </citation>
    <scope>NUCLEOTIDE SEQUENCE [LARGE SCALE GENOMIC DNA]</scope>
    <source>
        <strain evidence="1 2">HCNT1</strain>
    </source>
</reference>
<dbReference type="STRING" id="1041146.GCA_000427985_02585"/>
<name>A0A2N0D5F1_RHISU</name>
<accession>A0A2N0D5F1</accession>
<gene>
    <name evidence="1" type="ORF">CWR43_24315</name>
</gene>
<sequence>MPGVRKMIVLSAFNKDERGTLIPAFEPRHMKREDTAVYIAQTLVNDYDGVVVWCHEGNPAIGEQGPSVILFQSGLVPEFD</sequence>
<evidence type="ECO:0000313" key="1">
    <source>
        <dbReference type="EMBL" id="PKA41336.1"/>
    </source>
</evidence>
<protein>
    <submittedName>
        <fullName evidence="1">Uncharacterized protein</fullName>
    </submittedName>
</protein>
<organism evidence="1 2">
    <name type="scientific">Rhizobium sullae</name>
    <name type="common">Rhizobium hedysari</name>
    <dbReference type="NCBI Taxonomy" id="50338"/>
    <lineage>
        <taxon>Bacteria</taxon>
        <taxon>Pseudomonadati</taxon>
        <taxon>Pseudomonadota</taxon>
        <taxon>Alphaproteobacteria</taxon>
        <taxon>Hyphomicrobiales</taxon>
        <taxon>Rhizobiaceae</taxon>
        <taxon>Rhizobium/Agrobacterium group</taxon>
        <taxon>Rhizobium</taxon>
    </lineage>
</organism>